<dbReference type="EC" id="2.1.1.77" evidence="3"/>
<reference evidence="12 13" key="1">
    <citation type="submission" date="2020-08" db="EMBL/GenBank/DDBJ databases">
        <title>Sequencing the genomes of 1000 actinobacteria strains.</title>
        <authorList>
            <person name="Klenk H.-P."/>
        </authorList>
    </citation>
    <scope>NUCLEOTIDE SEQUENCE [LARGE SCALE GENOMIC DNA]</scope>
    <source>
        <strain evidence="12 13">DSM 44786</strain>
    </source>
</reference>
<evidence type="ECO:0000256" key="8">
    <source>
        <dbReference type="ARBA" id="ARBA00022691"/>
    </source>
</evidence>
<keyword evidence="13" id="KW-1185">Reference proteome</keyword>
<keyword evidence="5" id="KW-0963">Cytoplasm</keyword>
<organism evidence="12 13">
    <name type="scientific">Kitasatospora gansuensis</name>
    <dbReference type="NCBI Taxonomy" id="258050"/>
    <lineage>
        <taxon>Bacteria</taxon>
        <taxon>Bacillati</taxon>
        <taxon>Actinomycetota</taxon>
        <taxon>Actinomycetes</taxon>
        <taxon>Kitasatosporales</taxon>
        <taxon>Streptomycetaceae</taxon>
        <taxon>Kitasatospora</taxon>
    </lineage>
</organism>
<dbReference type="PANTHER" id="PTHR11579">
    <property type="entry name" value="PROTEIN-L-ISOASPARTATE O-METHYLTRANSFERASE"/>
    <property type="match status" value="1"/>
</dbReference>
<dbReference type="AlphaFoldDB" id="A0A7W7SFG8"/>
<dbReference type="InterPro" id="IPR000682">
    <property type="entry name" value="PCMT"/>
</dbReference>
<keyword evidence="6 12" id="KW-0489">Methyltransferase</keyword>
<dbReference type="PANTHER" id="PTHR11579:SF0">
    <property type="entry name" value="PROTEIN-L-ISOASPARTATE(D-ASPARTATE) O-METHYLTRANSFERASE"/>
    <property type="match status" value="1"/>
</dbReference>
<dbReference type="RefSeq" id="WP_184919880.1">
    <property type="nucleotide sequence ID" value="NZ_JACHJR010000001.1"/>
</dbReference>
<dbReference type="Gene3D" id="3.40.50.150">
    <property type="entry name" value="Vaccinia Virus protein VP39"/>
    <property type="match status" value="1"/>
</dbReference>
<comment type="similarity">
    <text evidence="2">Belongs to the methyltransferase superfamily. L-isoaspartyl/D-aspartyl protein methyltransferase family.</text>
</comment>
<keyword evidence="7 12" id="KW-0808">Transferase</keyword>
<dbReference type="GO" id="GO:0005737">
    <property type="term" value="C:cytoplasm"/>
    <property type="evidence" value="ECO:0007669"/>
    <property type="project" value="UniProtKB-SubCell"/>
</dbReference>
<dbReference type="GO" id="GO:0004719">
    <property type="term" value="F:protein-L-isoaspartate (D-aspartate) O-methyltransferase activity"/>
    <property type="evidence" value="ECO:0007669"/>
    <property type="project" value="UniProtKB-EC"/>
</dbReference>
<evidence type="ECO:0000256" key="9">
    <source>
        <dbReference type="ARBA" id="ARBA00030757"/>
    </source>
</evidence>
<dbReference type="GO" id="GO:0032259">
    <property type="term" value="P:methylation"/>
    <property type="evidence" value="ECO:0007669"/>
    <property type="project" value="UniProtKB-KW"/>
</dbReference>
<dbReference type="CDD" id="cd02440">
    <property type="entry name" value="AdoMet_MTases"/>
    <property type="match status" value="1"/>
</dbReference>
<evidence type="ECO:0000256" key="7">
    <source>
        <dbReference type="ARBA" id="ARBA00022679"/>
    </source>
</evidence>
<gene>
    <name evidence="12" type="ORF">F4556_005038</name>
</gene>
<accession>A0A7W7SFG8</accession>
<dbReference type="EMBL" id="JACHJR010000001">
    <property type="protein sequence ID" value="MBB4949503.1"/>
    <property type="molecule type" value="Genomic_DNA"/>
</dbReference>
<dbReference type="SUPFAM" id="SSF53335">
    <property type="entry name" value="S-adenosyl-L-methionine-dependent methyltransferases"/>
    <property type="match status" value="1"/>
</dbReference>
<evidence type="ECO:0000256" key="10">
    <source>
        <dbReference type="ARBA" id="ARBA00031323"/>
    </source>
</evidence>
<dbReference type="Proteomes" id="UP000573327">
    <property type="component" value="Unassembled WGS sequence"/>
</dbReference>
<evidence type="ECO:0000256" key="5">
    <source>
        <dbReference type="ARBA" id="ARBA00022490"/>
    </source>
</evidence>
<evidence type="ECO:0000256" key="4">
    <source>
        <dbReference type="ARBA" id="ARBA00013346"/>
    </source>
</evidence>
<evidence type="ECO:0000256" key="11">
    <source>
        <dbReference type="ARBA" id="ARBA00031350"/>
    </source>
</evidence>
<protein>
    <recommendedName>
        <fullName evidence="4">Protein-L-isoaspartate O-methyltransferase</fullName>
        <ecNumber evidence="3">2.1.1.77</ecNumber>
    </recommendedName>
    <alternativeName>
        <fullName evidence="11">L-isoaspartyl protein carboxyl methyltransferase</fullName>
    </alternativeName>
    <alternativeName>
        <fullName evidence="9">Protein L-isoaspartyl methyltransferase</fullName>
    </alternativeName>
    <alternativeName>
        <fullName evidence="10">Protein-beta-aspartate methyltransferase</fullName>
    </alternativeName>
</protein>
<evidence type="ECO:0000256" key="2">
    <source>
        <dbReference type="ARBA" id="ARBA00005369"/>
    </source>
</evidence>
<sequence length="271" mass="28778">MRTNALGEPVEAQRRRMLAQMEGRVQLALSVRAAFENLERHLLLPGRSAADAYGPDPVPVVDAGDTEGCATTPPLVQGHLLNLAGVRLGQRVLLAGGAPGITASLLEHLVGPTGEVVALESSGMLAGRTRLMLAATGHDRVRVHHLDATGELPFAKGEFDVVVSAGSVPGIPPEWWRVLRVGGRMVLPLRIGGHCRITSFVREEDRLVAGEWVAYDVAPLRWKELPGGGADQLVPLADGRLLHLDCTDAARTLLAAETVTDLPGARLVIGL</sequence>
<evidence type="ECO:0000313" key="12">
    <source>
        <dbReference type="EMBL" id="MBB4949503.1"/>
    </source>
</evidence>
<evidence type="ECO:0000256" key="6">
    <source>
        <dbReference type="ARBA" id="ARBA00022603"/>
    </source>
</evidence>
<proteinExistence type="inferred from homology"/>
<keyword evidence="8" id="KW-0949">S-adenosyl-L-methionine</keyword>
<name>A0A7W7SFG8_9ACTN</name>
<comment type="caution">
    <text evidence="12">The sequence shown here is derived from an EMBL/GenBank/DDBJ whole genome shotgun (WGS) entry which is preliminary data.</text>
</comment>
<evidence type="ECO:0000256" key="3">
    <source>
        <dbReference type="ARBA" id="ARBA00011890"/>
    </source>
</evidence>
<dbReference type="InterPro" id="IPR029063">
    <property type="entry name" value="SAM-dependent_MTases_sf"/>
</dbReference>
<comment type="subcellular location">
    <subcellularLocation>
        <location evidence="1">Cytoplasm</location>
    </subcellularLocation>
</comment>
<evidence type="ECO:0000313" key="13">
    <source>
        <dbReference type="Proteomes" id="UP000573327"/>
    </source>
</evidence>
<evidence type="ECO:0000256" key="1">
    <source>
        <dbReference type="ARBA" id="ARBA00004496"/>
    </source>
</evidence>
<dbReference type="Pfam" id="PF01135">
    <property type="entry name" value="PCMT"/>
    <property type="match status" value="1"/>
</dbReference>